<proteinExistence type="predicted"/>
<comment type="caution">
    <text evidence="1">The sequence shown here is derived from an EMBL/GenBank/DDBJ whole genome shotgun (WGS) entry which is preliminary data.</text>
</comment>
<protein>
    <submittedName>
        <fullName evidence="1">Uncharacterized protein</fullName>
    </submittedName>
</protein>
<dbReference type="EMBL" id="BGZK01000530">
    <property type="protein sequence ID" value="GBP48785.1"/>
    <property type="molecule type" value="Genomic_DNA"/>
</dbReference>
<evidence type="ECO:0000313" key="2">
    <source>
        <dbReference type="Proteomes" id="UP000299102"/>
    </source>
</evidence>
<accession>A0A4C1WF86</accession>
<dbReference type="Proteomes" id="UP000299102">
    <property type="component" value="Unassembled WGS sequence"/>
</dbReference>
<keyword evidence="2" id="KW-1185">Reference proteome</keyword>
<organism evidence="1 2">
    <name type="scientific">Eumeta variegata</name>
    <name type="common">Bagworm moth</name>
    <name type="synonym">Eumeta japonica</name>
    <dbReference type="NCBI Taxonomy" id="151549"/>
    <lineage>
        <taxon>Eukaryota</taxon>
        <taxon>Metazoa</taxon>
        <taxon>Ecdysozoa</taxon>
        <taxon>Arthropoda</taxon>
        <taxon>Hexapoda</taxon>
        <taxon>Insecta</taxon>
        <taxon>Pterygota</taxon>
        <taxon>Neoptera</taxon>
        <taxon>Endopterygota</taxon>
        <taxon>Lepidoptera</taxon>
        <taxon>Glossata</taxon>
        <taxon>Ditrysia</taxon>
        <taxon>Tineoidea</taxon>
        <taxon>Psychidae</taxon>
        <taxon>Oiketicinae</taxon>
        <taxon>Eumeta</taxon>
    </lineage>
</organism>
<reference evidence="1 2" key="1">
    <citation type="journal article" date="2019" name="Commun. Biol.">
        <title>The bagworm genome reveals a unique fibroin gene that provides high tensile strength.</title>
        <authorList>
            <person name="Kono N."/>
            <person name="Nakamura H."/>
            <person name="Ohtoshi R."/>
            <person name="Tomita M."/>
            <person name="Numata K."/>
            <person name="Arakawa K."/>
        </authorList>
    </citation>
    <scope>NUCLEOTIDE SEQUENCE [LARGE SCALE GENOMIC DNA]</scope>
</reference>
<dbReference type="AlphaFoldDB" id="A0A4C1WF86"/>
<gene>
    <name evidence="1" type="ORF">EVAR_32809_1</name>
</gene>
<name>A0A4C1WF86_EUMVA</name>
<evidence type="ECO:0000313" key="1">
    <source>
        <dbReference type="EMBL" id="GBP48785.1"/>
    </source>
</evidence>
<sequence>MSKHRISPRNQQTVFFCICVISLNRMISRNGAPKKRSAVVGSGVKVKTVHKYWHPTRGSARWKINSARAQGGAARLFAQRRPPQHGAIALA</sequence>